<proteinExistence type="predicted"/>
<dbReference type="Gene3D" id="1.25.40.20">
    <property type="entry name" value="Ankyrin repeat-containing domain"/>
    <property type="match status" value="1"/>
</dbReference>
<keyword evidence="2" id="KW-1185">Reference proteome</keyword>
<accession>A0A6H5IV15</accession>
<dbReference type="SUPFAM" id="SSF48403">
    <property type="entry name" value="Ankyrin repeat"/>
    <property type="match status" value="1"/>
</dbReference>
<sequence>MSFECADNYDDSIRNKLKTLKSLKEQVDWNNEEERYRLLYNLYPVISDWNDDQLPELRDIFQPREIEHLLSDSVDLTSGFQHHHRGQRFIKFALATGYKDTPEMEEENGNEQQPLLRRTTAIHRAARFHSPINHTAIGELFKAYDRYDANYIDEWGYTHFHAACEYGFVDVVEKFLDAGQDPDCRLVATATPKSIVDPPLHLALAWGYKTRWRRC</sequence>
<evidence type="ECO:0000313" key="2">
    <source>
        <dbReference type="Proteomes" id="UP000479190"/>
    </source>
</evidence>
<reference evidence="1 2" key="1">
    <citation type="submission" date="2020-02" db="EMBL/GenBank/DDBJ databases">
        <authorList>
            <person name="Ferguson B K."/>
        </authorList>
    </citation>
    <scope>NUCLEOTIDE SEQUENCE [LARGE SCALE GENOMIC DNA]</scope>
</reference>
<dbReference type="InterPro" id="IPR002110">
    <property type="entry name" value="Ankyrin_rpt"/>
</dbReference>
<evidence type="ECO:0000313" key="1">
    <source>
        <dbReference type="EMBL" id="CAB0039739.1"/>
    </source>
</evidence>
<dbReference type="InterPro" id="IPR036770">
    <property type="entry name" value="Ankyrin_rpt-contain_sf"/>
</dbReference>
<name>A0A6H5IV15_9HYME</name>
<dbReference type="SMART" id="SM00248">
    <property type="entry name" value="ANK"/>
    <property type="match status" value="1"/>
</dbReference>
<protein>
    <submittedName>
        <fullName evidence="1">Uncharacterized protein</fullName>
    </submittedName>
</protein>
<gene>
    <name evidence="1" type="ORF">TBRA_LOCUS11477</name>
</gene>
<dbReference type="EMBL" id="CADCXV010000978">
    <property type="protein sequence ID" value="CAB0039739.1"/>
    <property type="molecule type" value="Genomic_DNA"/>
</dbReference>
<dbReference type="AlphaFoldDB" id="A0A6H5IV15"/>
<dbReference type="Proteomes" id="UP000479190">
    <property type="component" value="Unassembled WGS sequence"/>
</dbReference>
<organism evidence="1 2">
    <name type="scientific">Trichogramma brassicae</name>
    <dbReference type="NCBI Taxonomy" id="86971"/>
    <lineage>
        <taxon>Eukaryota</taxon>
        <taxon>Metazoa</taxon>
        <taxon>Ecdysozoa</taxon>
        <taxon>Arthropoda</taxon>
        <taxon>Hexapoda</taxon>
        <taxon>Insecta</taxon>
        <taxon>Pterygota</taxon>
        <taxon>Neoptera</taxon>
        <taxon>Endopterygota</taxon>
        <taxon>Hymenoptera</taxon>
        <taxon>Apocrita</taxon>
        <taxon>Proctotrupomorpha</taxon>
        <taxon>Chalcidoidea</taxon>
        <taxon>Trichogrammatidae</taxon>
        <taxon>Trichogramma</taxon>
    </lineage>
</organism>